<dbReference type="Gene3D" id="3.60.20.30">
    <property type="entry name" value="(Glycosyl)asparaginase"/>
    <property type="match status" value="1"/>
</dbReference>
<name>A0A673YQU0_SALTR</name>
<dbReference type="OMA" id="KPMRAEY"/>
<evidence type="ECO:0000256" key="1">
    <source>
        <dbReference type="ARBA" id="ARBA00010872"/>
    </source>
</evidence>
<dbReference type="PANTHER" id="PTHR10188">
    <property type="entry name" value="L-ASPARAGINASE"/>
    <property type="match status" value="1"/>
</dbReference>
<comment type="similarity">
    <text evidence="1">Belongs to the Ntn-hydrolase family.</text>
</comment>
<dbReference type="CDD" id="cd04701">
    <property type="entry name" value="Asparaginase_2"/>
    <property type="match status" value="1"/>
</dbReference>
<dbReference type="InterPro" id="IPR000246">
    <property type="entry name" value="Peptidase_T2"/>
</dbReference>
<evidence type="ECO:0000313" key="2">
    <source>
        <dbReference type="Ensembl" id="ENSSTUP00000036520.1"/>
    </source>
</evidence>
<dbReference type="AlphaFoldDB" id="A0A673YQU0"/>
<reference evidence="2" key="1">
    <citation type="submission" date="2025-08" db="UniProtKB">
        <authorList>
            <consortium name="Ensembl"/>
        </authorList>
    </citation>
    <scope>IDENTIFICATION</scope>
</reference>
<dbReference type="InterPro" id="IPR029055">
    <property type="entry name" value="Ntn_hydrolases_N"/>
</dbReference>
<dbReference type="GO" id="GO:0016787">
    <property type="term" value="F:hydrolase activity"/>
    <property type="evidence" value="ECO:0007669"/>
    <property type="project" value="InterPro"/>
</dbReference>
<dbReference type="SUPFAM" id="SSF56235">
    <property type="entry name" value="N-terminal nucleophile aminohydrolases (Ntn hydrolases)"/>
    <property type="match status" value="1"/>
</dbReference>
<dbReference type="GO" id="GO:0005737">
    <property type="term" value="C:cytoplasm"/>
    <property type="evidence" value="ECO:0007669"/>
    <property type="project" value="TreeGrafter"/>
</dbReference>
<dbReference type="InParanoid" id="A0A673YQU0"/>
<protein>
    <recommendedName>
        <fullName evidence="4">Isoaspartyl peptidase/L-asparaginase</fullName>
    </recommendedName>
</protein>
<dbReference type="PANTHER" id="PTHR10188:SF42">
    <property type="entry name" value="SI:CH211-256M1.8"/>
    <property type="match status" value="1"/>
</dbReference>
<dbReference type="GeneTree" id="ENSGT00950000183045"/>
<proteinExistence type="inferred from homology"/>
<keyword evidence="3" id="KW-1185">Reference proteome</keyword>
<dbReference type="Ensembl" id="ENSSTUT00000038166.1">
    <property type="protein sequence ID" value="ENSSTUP00000036520.1"/>
    <property type="gene ID" value="ENSSTUG00000015572.1"/>
</dbReference>
<sequence>MSPNFTLVIHGGAGEEMMLNTKVVGVIEFALQTALTLGAQVLQQGGSSLDAVQRSVQALEDCFLFNAGKGSVFNKDGKNEMEATIVDGNGMNSGSVACVQSVKNPVKAARQVMEKSVHSLLVGEGAEEFLQGLEESEKPMRAEYFQTDVRRRELIAKLSTGNASKNNHPQKVGAVALDRWCRLAAATSTGGLVGKWKGQVGDTAVVGAGIFADDKLAVTCSGDGDVFLRHTVAQKVASLYHHKGYSLRAACREVMSENLKGSCAGIIAVDAKGDAVVETNVGVLFRPRFETSCQRLTHHRAMTS</sequence>
<dbReference type="Proteomes" id="UP000472277">
    <property type="component" value="Chromosome 32"/>
</dbReference>
<evidence type="ECO:0008006" key="4">
    <source>
        <dbReference type="Google" id="ProtNLM"/>
    </source>
</evidence>
<dbReference type="GO" id="GO:0033345">
    <property type="term" value="P:L-asparagine catabolic process via L-aspartate"/>
    <property type="evidence" value="ECO:0007669"/>
    <property type="project" value="TreeGrafter"/>
</dbReference>
<reference evidence="2" key="2">
    <citation type="submission" date="2025-09" db="UniProtKB">
        <authorList>
            <consortium name="Ensembl"/>
        </authorList>
    </citation>
    <scope>IDENTIFICATION</scope>
</reference>
<organism evidence="2 3">
    <name type="scientific">Salmo trutta</name>
    <name type="common">Brown trout</name>
    <dbReference type="NCBI Taxonomy" id="8032"/>
    <lineage>
        <taxon>Eukaryota</taxon>
        <taxon>Metazoa</taxon>
        <taxon>Chordata</taxon>
        <taxon>Craniata</taxon>
        <taxon>Vertebrata</taxon>
        <taxon>Euteleostomi</taxon>
        <taxon>Actinopterygii</taxon>
        <taxon>Neopterygii</taxon>
        <taxon>Teleostei</taxon>
        <taxon>Protacanthopterygii</taxon>
        <taxon>Salmoniformes</taxon>
        <taxon>Salmonidae</taxon>
        <taxon>Salmoninae</taxon>
        <taxon>Salmo</taxon>
    </lineage>
</organism>
<accession>A0A673YQU0</accession>
<evidence type="ECO:0000313" key="3">
    <source>
        <dbReference type="Proteomes" id="UP000472277"/>
    </source>
</evidence>
<dbReference type="Pfam" id="PF01112">
    <property type="entry name" value="Asparaginase_2"/>
    <property type="match status" value="1"/>
</dbReference>